<keyword evidence="5" id="KW-0560">Oxidoreductase</keyword>
<dbReference type="EC" id="1.3.1.94" evidence="5"/>
<evidence type="ECO:0000313" key="7">
    <source>
        <dbReference type="EMBL" id="QBM85679.1"/>
    </source>
</evidence>
<dbReference type="PANTHER" id="PTHR14624:SF0">
    <property type="entry name" value="POLYPRENOL REDUCTASE"/>
    <property type="match status" value="1"/>
</dbReference>
<evidence type="ECO:0000256" key="5">
    <source>
        <dbReference type="RuleBase" id="RU367081"/>
    </source>
</evidence>
<dbReference type="AlphaFoldDB" id="A0A4P6XGA8"/>
<feature type="domain" description="3-oxo-5-alpha-steroid 4-dehydrogenase C-terminal" evidence="6">
    <location>
        <begin position="165"/>
        <end position="275"/>
    </location>
</feature>
<comment type="subcellular location">
    <subcellularLocation>
        <location evidence="1">Endomembrane system</location>
        <topology evidence="1">Multi-pass membrane protein</topology>
    </subcellularLocation>
    <subcellularLocation>
        <location evidence="5">Endoplasmic reticulum membrane</location>
    </subcellularLocation>
</comment>
<comment type="function">
    <text evidence="5">Plays a key role in early steps of protein N-linked glycosylation by being involved in the conversion of polyprenol into dolichol. Acts as a polyprenal reductase that mediates the reduction of polyprenal into dolichal in a NADP-dependent mechanism. Dolichols are required for the synthesis of dolichol-linked monosaccharides and the oligosaccharide precursor used for N-glycosylation.</text>
</comment>
<feature type="transmembrane region" description="Helical" evidence="5">
    <location>
        <begin position="129"/>
        <end position="149"/>
    </location>
</feature>
<keyword evidence="3 5" id="KW-1133">Transmembrane helix</keyword>
<feature type="transmembrane region" description="Helical" evidence="5">
    <location>
        <begin position="199"/>
        <end position="221"/>
    </location>
</feature>
<dbReference type="Pfam" id="PF02544">
    <property type="entry name" value="Steroid_dh"/>
    <property type="match status" value="1"/>
</dbReference>
<dbReference type="GO" id="GO:0003865">
    <property type="term" value="F:3-oxo-5-alpha-steroid 4-dehydrogenase activity"/>
    <property type="evidence" value="ECO:0007669"/>
    <property type="project" value="TreeGrafter"/>
</dbReference>
<evidence type="ECO:0000313" key="8">
    <source>
        <dbReference type="Proteomes" id="UP000292447"/>
    </source>
</evidence>
<keyword evidence="5" id="KW-0521">NADP</keyword>
<comment type="similarity">
    <text evidence="5">Belongs to the steroid 5-alpha reductase family. Polyprenal reductase subfamily.</text>
</comment>
<dbReference type="PANTHER" id="PTHR14624">
    <property type="entry name" value="DFG10 PROTEIN"/>
    <property type="match status" value="1"/>
</dbReference>
<feature type="transmembrane region" description="Helical" evidence="5">
    <location>
        <begin position="161"/>
        <end position="178"/>
    </location>
</feature>
<dbReference type="GO" id="GO:0160198">
    <property type="term" value="F:polyprenal reductase activity"/>
    <property type="evidence" value="ECO:0007669"/>
    <property type="project" value="UniProtKB-EC"/>
</dbReference>
<feature type="transmembrane region" description="Helical" evidence="5">
    <location>
        <begin position="233"/>
        <end position="251"/>
    </location>
</feature>
<name>A0A4P6XGA8_9ASCO</name>
<evidence type="ECO:0000256" key="3">
    <source>
        <dbReference type="ARBA" id="ARBA00022989"/>
    </source>
</evidence>
<dbReference type="PROSITE" id="PS50244">
    <property type="entry name" value="S5A_REDUCTASE"/>
    <property type="match status" value="1"/>
</dbReference>
<accession>A0A4P6XGA8</accession>
<proteinExistence type="inferred from homology"/>
<sequence>MEVAHAIFGCFLTLSVCLLCFVQLKGLSALTAHGKVAQNRTLIDTSWFAKLINAVAGLTVPKAWFSHFYVLYLLLMWGQFLYDPATILSNGKYLLVWLFLTCQATRRLYESYHVTRWGNASKMHASHYFLGLGFYMSVSIICFCGLQSHHGGSGNSMTGTGFFWTLLLVAFFAICQLDQYRNHKHLSALVKYSVPKKGLFSLVSSAHYCDEILIYFTVVLLAFTRGHVIAEDWALLSIWIFVVINLSISALETHGYYLTKFEGFHLRYAIIPGIL</sequence>
<comment type="catalytic activity">
    <reaction evidence="5">
        <text>a di-trans,poly-cis-dolichal + NADP(+) = a di-trans,poly-cis-polyprenal + NADPH + H(+)</text>
        <dbReference type="Rhea" id="RHEA:80727"/>
        <dbReference type="Rhea" id="RHEA-COMP:19536"/>
        <dbReference type="Rhea" id="RHEA-COMP:19537"/>
        <dbReference type="ChEBI" id="CHEBI:15378"/>
        <dbReference type="ChEBI" id="CHEBI:57783"/>
        <dbReference type="ChEBI" id="CHEBI:58349"/>
        <dbReference type="ChEBI" id="CHEBI:231623"/>
        <dbReference type="ChEBI" id="CHEBI:231637"/>
        <dbReference type="EC" id="1.3.1.94"/>
    </reaction>
    <physiologicalReaction direction="right-to-left" evidence="5">
        <dbReference type="Rhea" id="RHEA:80729"/>
    </physiologicalReaction>
</comment>
<dbReference type="GO" id="GO:0005789">
    <property type="term" value="C:endoplasmic reticulum membrane"/>
    <property type="evidence" value="ECO:0007669"/>
    <property type="project" value="UniProtKB-SubCell"/>
</dbReference>
<dbReference type="GO" id="GO:0006488">
    <property type="term" value="P:dolichol-linked oligosaccharide biosynthetic process"/>
    <property type="evidence" value="ECO:0007669"/>
    <property type="project" value="UniProtKB-UniRule"/>
</dbReference>
<feature type="transmembrane region" description="Helical" evidence="5">
    <location>
        <begin position="6"/>
        <end position="30"/>
    </location>
</feature>
<dbReference type="Proteomes" id="UP000292447">
    <property type="component" value="Chromosome I"/>
</dbReference>
<dbReference type="InterPro" id="IPR001104">
    <property type="entry name" value="3-oxo-5_a-steroid_4-DH_C"/>
</dbReference>
<comment type="pathway">
    <text evidence="5">Protein modification; protein glycosylation.</text>
</comment>
<evidence type="ECO:0000256" key="4">
    <source>
        <dbReference type="ARBA" id="ARBA00023136"/>
    </source>
</evidence>
<keyword evidence="5" id="KW-0256">Endoplasmic reticulum</keyword>
<evidence type="ECO:0000259" key="6">
    <source>
        <dbReference type="Pfam" id="PF02544"/>
    </source>
</evidence>
<dbReference type="EMBL" id="CP034456">
    <property type="protein sequence ID" value="QBM85679.1"/>
    <property type="molecule type" value="Genomic_DNA"/>
</dbReference>
<feature type="transmembrane region" description="Helical" evidence="5">
    <location>
        <begin position="51"/>
        <end position="72"/>
    </location>
</feature>
<evidence type="ECO:0000256" key="2">
    <source>
        <dbReference type="ARBA" id="ARBA00022692"/>
    </source>
</evidence>
<keyword evidence="4 5" id="KW-0472">Membrane</keyword>
<reference evidence="8" key="1">
    <citation type="submission" date="2019-03" db="EMBL/GenBank/DDBJ databases">
        <title>Snf2 controls pulcherriminic acid biosynthesis and connects pigmentation and antifungal activity of the yeast Metschnikowia pulcherrima.</title>
        <authorList>
            <person name="Gore-Lloyd D."/>
            <person name="Sumann I."/>
            <person name="Brachmann A.O."/>
            <person name="Schneeberger K."/>
            <person name="Ortiz-Merino R.A."/>
            <person name="Moreno-Beltran M."/>
            <person name="Schlaefli M."/>
            <person name="Kirner P."/>
            <person name="Santos Kron A."/>
            <person name="Wolfe K.H."/>
            <person name="Piel J."/>
            <person name="Ahrens C.H."/>
            <person name="Henk D."/>
            <person name="Freimoser F.M."/>
        </authorList>
    </citation>
    <scope>NUCLEOTIDE SEQUENCE [LARGE SCALE GENOMIC DNA]</scope>
    <source>
        <strain evidence="8">APC 1.2</strain>
    </source>
</reference>
<gene>
    <name evidence="7" type="primary">MPUL0A03040</name>
    <name evidence="7" type="ORF">METSCH_A03040</name>
</gene>
<dbReference type="GO" id="GO:0102389">
    <property type="term" value="F:polyprenol reductase activity"/>
    <property type="evidence" value="ECO:0007669"/>
    <property type="project" value="UniProtKB-UniRule"/>
</dbReference>
<keyword evidence="8" id="KW-1185">Reference proteome</keyword>
<organism evidence="7 8">
    <name type="scientific">Metschnikowia aff. pulcherrima</name>
    <dbReference type="NCBI Taxonomy" id="2163413"/>
    <lineage>
        <taxon>Eukaryota</taxon>
        <taxon>Fungi</taxon>
        <taxon>Dikarya</taxon>
        <taxon>Ascomycota</taxon>
        <taxon>Saccharomycotina</taxon>
        <taxon>Pichiomycetes</taxon>
        <taxon>Metschnikowiaceae</taxon>
        <taxon>Metschnikowia</taxon>
    </lineage>
</organism>
<dbReference type="STRING" id="2163413.A0A4P6XGA8"/>
<dbReference type="InterPro" id="IPR039698">
    <property type="entry name" value="Dfg10/SRD5A3"/>
</dbReference>
<protein>
    <recommendedName>
        <fullName evidence="5">Polyprenal reductase</fullName>
        <ecNumber evidence="5">1.3.1.94</ecNumber>
    </recommendedName>
</protein>
<evidence type="ECO:0000256" key="1">
    <source>
        <dbReference type="ARBA" id="ARBA00004127"/>
    </source>
</evidence>
<dbReference type="UniPathway" id="UPA00378"/>
<keyword evidence="2 5" id="KW-0812">Transmembrane</keyword>
<dbReference type="GO" id="GO:0016095">
    <property type="term" value="P:polyprenol catabolic process"/>
    <property type="evidence" value="ECO:0007669"/>
    <property type="project" value="UniProtKB-UniRule"/>
</dbReference>